<dbReference type="InterPro" id="IPR042128">
    <property type="entry name" value="NuoE_dom"/>
</dbReference>
<dbReference type="CDD" id="cd03064">
    <property type="entry name" value="TRX_Fd_NuoE"/>
    <property type="match status" value="1"/>
</dbReference>
<name>A0A140LA25_9FIRM</name>
<evidence type="ECO:0000313" key="8">
    <source>
        <dbReference type="EMBL" id="KXG77400.1"/>
    </source>
</evidence>
<comment type="similarity">
    <text evidence="1">Belongs to the complex I 24 kDa subunit family.</text>
</comment>
<feature type="binding site" evidence="7">
    <location>
        <position position="93"/>
    </location>
    <ligand>
        <name>[2Fe-2S] cluster</name>
        <dbReference type="ChEBI" id="CHEBI:190135"/>
    </ligand>
</feature>
<dbReference type="NCBIfam" id="TIGR01958">
    <property type="entry name" value="nuoE_fam"/>
    <property type="match status" value="1"/>
</dbReference>
<keyword evidence="4 7" id="KW-0408">Iron</keyword>
<dbReference type="GO" id="GO:0051537">
    <property type="term" value="F:2 iron, 2 sulfur cluster binding"/>
    <property type="evidence" value="ECO:0007669"/>
    <property type="project" value="UniProtKB-KW"/>
</dbReference>
<dbReference type="InterPro" id="IPR002023">
    <property type="entry name" value="NuoE-like"/>
</dbReference>
<dbReference type="EC" id="1.12.1.3" evidence="8"/>
<dbReference type="EMBL" id="LOED01000011">
    <property type="protein sequence ID" value="KXG77400.1"/>
    <property type="molecule type" value="Genomic_DNA"/>
</dbReference>
<dbReference type="Pfam" id="PF01257">
    <property type="entry name" value="2Fe-2S_thioredx"/>
    <property type="match status" value="1"/>
</dbReference>
<keyword evidence="5 7" id="KW-0411">Iron-sulfur</keyword>
<dbReference type="OrthoDB" id="9807941at2"/>
<dbReference type="NCBIfam" id="NF005722">
    <property type="entry name" value="PRK07539.1-2"/>
    <property type="match status" value="1"/>
</dbReference>
<dbReference type="RefSeq" id="WP_066353105.1">
    <property type="nucleotide sequence ID" value="NZ_LOED01000011.1"/>
</dbReference>
<evidence type="ECO:0000256" key="5">
    <source>
        <dbReference type="ARBA" id="ARBA00023014"/>
    </source>
</evidence>
<gene>
    <name evidence="8" type="primary">hndA_2</name>
    <name evidence="8" type="ORF">AN618_11280</name>
</gene>
<dbReference type="InterPro" id="IPR036249">
    <property type="entry name" value="Thioredoxin-like_sf"/>
</dbReference>
<dbReference type="FunFam" id="1.10.10.1590:FF:000001">
    <property type="entry name" value="NADH-quinone oxidoreductase subunit E"/>
    <property type="match status" value="1"/>
</dbReference>
<protein>
    <submittedName>
        <fullName evidence="8">NADP-reducing hydrogenase subunit HndA</fullName>
        <ecNumber evidence="8">1.12.1.3</ecNumber>
    </submittedName>
</protein>
<keyword evidence="3 7" id="KW-0479">Metal-binding</keyword>
<evidence type="ECO:0000256" key="6">
    <source>
        <dbReference type="ARBA" id="ARBA00034078"/>
    </source>
</evidence>
<evidence type="ECO:0000256" key="4">
    <source>
        <dbReference type="ARBA" id="ARBA00023004"/>
    </source>
</evidence>
<comment type="caution">
    <text evidence="8">The sequence shown here is derived from an EMBL/GenBank/DDBJ whole genome shotgun (WGS) entry which is preliminary data.</text>
</comment>
<reference evidence="8 9" key="1">
    <citation type="submission" date="2015-12" db="EMBL/GenBank/DDBJ databases">
        <title>Draft genome sequnece of Fervidicola ferrireducens strain Y170.</title>
        <authorList>
            <person name="Patel B.K."/>
        </authorList>
    </citation>
    <scope>NUCLEOTIDE SEQUENCE [LARGE SCALE GENOMIC DNA]</scope>
    <source>
        <strain evidence="8 9">Y170</strain>
    </source>
</reference>
<keyword evidence="2 7" id="KW-0001">2Fe-2S</keyword>
<dbReference type="Gene3D" id="1.10.10.1590">
    <property type="entry name" value="NADH-quinone oxidoreductase subunit E"/>
    <property type="match status" value="1"/>
</dbReference>
<evidence type="ECO:0000256" key="3">
    <source>
        <dbReference type="ARBA" id="ARBA00022723"/>
    </source>
</evidence>
<feature type="binding site" evidence="7">
    <location>
        <position position="129"/>
    </location>
    <ligand>
        <name>[2Fe-2S] cluster</name>
        <dbReference type="ChEBI" id="CHEBI:190135"/>
    </ligand>
</feature>
<dbReference type="AlphaFoldDB" id="A0A140LA25"/>
<dbReference type="Proteomes" id="UP000070427">
    <property type="component" value="Unassembled WGS sequence"/>
</dbReference>
<proteinExistence type="inferred from homology"/>
<dbReference type="FunFam" id="3.40.30.10:FF:000015">
    <property type="entry name" value="NADH-quinone oxidoreductase subunit E"/>
    <property type="match status" value="1"/>
</dbReference>
<evidence type="ECO:0000256" key="7">
    <source>
        <dbReference type="PIRSR" id="PIRSR000216-1"/>
    </source>
</evidence>
<keyword evidence="9" id="KW-1185">Reference proteome</keyword>
<accession>A0A140LA25</accession>
<dbReference type="InParanoid" id="A0A140LA25"/>
<evidence type="ECO:0000256" key="2">
    <source>
        <dbReference type="ARBA" id="ARBA00022714"/>
    </source>
</evidence>
<keyword evidence="8" id="KW-0560">Oxidoreductase</keyword>
<dbReference type="InterPro" id="IPR028431">
    <property type="entry name" value="NADP_DH_HndA-like"/>
</dbReference>
<feature type="binding site" evidence="7">
    <location>
        <position position="88"/>
    </location>
    <ligand>
        <name>[2Fe-2S] cluster</name>
        <dbReference type="ChEBI" id="CHEBI:190135"/>
    </ligand>
</feature>
<dbReference type="PANTHER" id="PTHR43342:SF2">
    <property type="entry name" value="POTENTIAL NAD-REDUCING HYDROGENASE SUBUNIT"/>
    <property type="match status" value="1"/>
</dbReference>
<evidence type="ECO:0000256" key="1">
    <source>
        <dbReference type="ARBA" id="ARBA00010643"/>
    </source>
</evidence>
<dbReference type="PIRSF" id="PIRSF000216">
    <property type="entry name" value="NADH_DH_24kDa"/>
    <property type="match status" value="1"/>
</dbReference>
<feature type="binding site" evidence="7">
    <location>
        <position position="133"/>
    </location>
    <ligand>
        <name>[2Fe-2S] cluster</name>
        <dbReference type="ChEBI" id="CHEBI:190135"/>
    </ligand>
</feature>
<dbReference type="PANTHER" id="PTHR43342">
    <property type="entry name" value="NADH-QUINONE OXIDOREDUCTASE, E SUBUNIT"/>
    <property type="match status" value="1"/>
</dbReference>
<dbReference type="SUPFAM" id="SSF52833">
    <property type="entry name" value="Thioredoxin-like"/>
    <property type="match status" value="1"/>
</dbReference>
<dbReference type="InterPro" id="IPR041921">
    <property type="entry name" value="NuoE_N"/>
</dbReference>
<comment type="cofactor">
    <cofactor evidence="6">
        <name>[2Fe-2S] cluster</name>
        <dbReference type="ChEBI" id="CHEBI:190135"/>
    </cofactor>
</comment>
<sequence length="162" mass="18069">MELAAKKDTELAEKLREVEKMLEKYKGQKGALLQVLQEAQKIVGYLPIEVQKLVAEALNVTLSEVYSTVTFYSFFNLKPRGKYQIRVCLGTACYVKGADKVLARLEQELGIKVGDTTDDLKFSLDACRCVGACGLAPVVIINDDVYGRMTPDKVPEILKNYE</sequence>
<dbReference type="GO" id="GO:0046872">
    <property type="term" value="F:metal ion binding"/>
    <property type="evidence" value="ECO:0007669"/>
    <property type="project" value="UniProtKB-KW"/>
</dbReference>
<dbReference type="STRING" id="520764.AN618_11280"/>
<comment type="cofactor">
    <cofactor evidence="7">
        <name>[2Fe-2S] cluster</name>
        <dbReference type="ChEBI" id="CHEBI:190135"/>
    </cofactor>
    <text evidence="7">Binds 1 [2Fe-2S] cluster.</text>
</comment>
<evidence type="ECO:0000313" key="9">
    <source>
        <dbReference type="Proteomes" id="UP000070427"/>
    </source>
</evidence>
<organism evidence="8 9">
    <name type="scientific">Fervidicola ferrireducens</name>
    <dbReference type="NCBI Taxonomy" id="520764"/>
    <lineage>
        <taxon>Bacteria</taxon>
        <taxon>Bacillati</taxon>
        <taxon>Bacillota</taxon>
        <taxon>Clostridia</taxon>
        <taxon>Thermosediminibacterales</taxon>
        <taxon>Thermosediminibacteraceae</taxon>
        <taxon>Fervidicola</taxon>
    </lineage>
</organism>
<dbReference type="GO" id="GO:0050583">
    <property type="term" value="F:hydrogen dehydrogenase (NADP+) activity"/>
    <property type="evidence" value="ECO:0007669"/>
    <property type="project" value="UniProtKB-EC"/>
</dbReference>
<dbReference type="Gene3D" id="3.40.30.10">
    <property type="entry name" value="Glutaredoxin"/>
    <property type="match status" value="1"/>
</dbReference>